<organism evidence="3 4">
    <name type="scientific">Plasmodium inui San Antonio 1</name>
    <dbReference type="NCBI Taxonomy" id="1237626"/>
    <lineage>
        <taxon>Eukaryota</taxon>
        <taxon>Sar</taxon>
        <taxon>Alveolata</taxon>
        <taxon>Apicomplexa</taxon>
        <taxon>Aconoidasida</taxon>
        <taxon>Haemosporida</taxon>
        <taxon>Plasmodiidae</taxon>
        <taxon>Plasmodium</taxon>
        <taxon>Plasmodium (Plasmodium)</taxon>
    </lineage>
</organism>
<keyword evidence="2" id="KW-0472">Membrane</keyword>
<evidence type="ECO:0000256" key="2">
    <source>
        <dbReference type="SAM" id="Phobius"/>
    </source>
</evidence>
<feature type="compositionally biased region" description="Polar residues" evidence="1">
    <location>
        <begin position="396"/>
        <end position="406"/>
    </location>
</feature>
<dbReference type="Proteomes" id="UP000030640">
    <property type="component" value="Unassembled WGS sequence"/>
</dbReference>
<feature type="transmembrane region" description="Helical" evidence="2">
    <location>
        <begin position="468"/>
        <end position="495"/>
    </location>
</feature>
<dbReference type="AlphaFoldDB" id="W6ZY02"/>
<dbReference type="RefSeq" id="XP_008819207.1">
    <property type="nucleotide sequence ID" value="XM_008820985.1"/>
</dbReference>
<feature type="compositionally biased region" description="Polar residues" evidence="1">
    <location>
        <begin position="376"/>
        <end position="388"/>
    </location>
</feature>
<reference evidence="3 4" key="1">
    <citation type="submission" date="2013-02" db="EMBL/GenBank/DDBJ databases">
        <title>The Genome Sequence of Plasmodium inui San Antonio 1.</title>
        <authorList>
            <consortium name="The Broad Institute Genome Sequencing Platform"/>
            <consortium name="The Broad Institute Genome Sequencing Center for Infectious Disease"/>
            <person name="Neafsey D."/>
            <person name="Cheeseman I."/>
            <person name="Volkman S."/>
            <person name="Adams J."/>
            <person name="Walker B."/>
            <person name="Young S.K."/>
            <person name="Zeng Q."/>
            <person name="Gargeya S."/>
            <person name="Fitzgerald M."/>
            <person name="Haas B."/>
            <person name="Abouelleil A."/>
            <person name="Alvarado L."/>
            <person name="Arachchi H.M."/>
            <person name="Berlin A.M."/>
            <person name="Chapman S.B."/>
            <person name="Dewar J."/>
            <person name="Goldberg J."/>
            <person name="Griggs A."/>
            <person name="Gujja S."/>
            <person name="Hansen M."/>
            <person name="Howarth C."/>
            <person name="Imamovic A."/>
            <person name="Larimer J."/>
            <person name="McCowan C."/>
            <person name="Murphy C."/>
            <person name="Neiman D."/>
            <person name="Pearson M."/>
            <person name="Priest M."/>
            <person name="Roberts A."/>
            <person name="Saif S."/>
            <person name="Shea T."/>
            <person name="Sisk P."/>
            <person name="Sykes S."/>
            <person name="Wortman J."/>
            <person name="Nusbaum C."/>
            <person name="Birren B."/>
        </authorList>
    </citation>
    <scope>NUCLEOTIDE SEQUENCE [LARGE SCALE GENOMIC DNA]</scope>
    <source>
        <strain evidence="3 4">San Antonio 1</strain>
    </source>
</reference>
<proteinExistence type="predicted"/>
<dbReference type="GeneID" id="20040688"/>
<accession>W6ZY02</accession>
<feature type="region of interest" description="Disordered" evidence="1">
    <location>
        <begin position="354"/>
        <end position="462"/>
    </location>
</feature>
<dbReference type="VEuPathDB" id="PlasmoDB:C922_05414"/>
<keyword evidence="4" id="KW-1185">Reference proteome</keyword>
<sequence length="527" mass="57453">MRKLSLKNERNAWSLRPAPRSSGGCEVHLDKYCLGNYGTRVDVLSGFMGRWSNLLSRDGGDGSWTQLKNTSSPLLQAMLQQKIEQYEWEGIIQCVMSNALSLRRISIQDSGSNREIWNSSSWHQALRGGTGKDWGKSKTGQAMLGALSCVIMALLGWPNTKGDPPEAGRRVCQDIWDELQLSLNPPTQRLNPKNMKTVGEFLGSLGTTESIQKDNYNRLGIILSIYYGLRTCCHFNGHYTLTGIIDNASWNLSHLGQCLLKDERLNCEGGSGENEGGYLSIWTRDMRRISKSKKQKETGKLTLRDPDTEKELKTVTTKGEYKTSYEAPLRQWAAEALTSHPGQLSSPRGIEVATQAKRATKSPQKETPRASGAQWADTSRNRMANSAPQPRAPSDSGDTINSQETNDAGLPEGPVPQEEYGNSLASHGVTDHEDVQSGSSDKPTTQGEEDSAQTNQVNRDPSGVAPEVIGAVGIGSILGGVLGGILAMGSLYGIYRVYSRPRRSIRGSRTSFKGGEANIAYQGAIGA</sequence>
<feature type="compositionally biased region" description="Polar residues" evidence="1">
    <location>
        <begin position="436"/>
        <end position="459"/>
    </location>
</feature>
<evidence type="ECO:0000313" key="4">
    <source>
        <dbReference type="Proteomes" id="UP000030640"/>
    </source>
</evidence>
<gene>
    <name evidence="3" type="ORF">C922_05414</name>
</gene>
<protein>
    <submittedName>
        <fullName evidence="3">Uncharacterized protein</fullName>
    </submittedName>
</protein>
<keyword evidence="2" id="KW-1133">Transmembrane helix</keyword>
<name>W6ZY02_9APIC</name>
<dbReference type="EMBL" id="KI965528">
    <property type="protein sequence ID" value="EUD64203.1"/>
    <property type="molecule type" value="Genomic_DNA"/>
</dbReference>
<evidence type="ECO:0000256" key="1">
    <source>
        <dbReference type="SAM" id="MobiDB-lite"/>
    </source>
</evidence>
<keyword evidence="2" id="KW-0812">Transmembrane</keyword>
<evidence type="ECO:0000313" key="3">
    <source>
        <dbReference type="EMBL" id="EUD64203.1"/>
    </source>
</evidence>